<dbReference type="EMBL" id="FOTI01000012">
    <property type="protein sequence ID" value="SFL44487.1"/>
    <property type="molecule type" value="Genomic_DNA"/>
</dbReference>
<gene>
    <name evidence="3" type="ORF">SAMN02983006_01168</name>
</gene>
<evidence type="ECO:0000256" key="2">
    <source>
        <dbReference type="RuleBase" id="RU003936"/>
    </source>
</evidence>
<evidence type="ECO:0000313" key="4">
    <source>
        <dbReference type="Proteomes" id="UP000199006"/>
    </source>
</evidence>
<dbReference type="Pfam" id="PF00543">
    <property type="entry name" value="P-II"/>
    <property type="match status" value="1"/>
</dbReference>
<dbReference type="Proteomes" id="UP000199006">
    <property type="component" value="Unassembled WGS sequence"/>
</dbReference>
<reference evidence="3 4" key="1">
    <citation type="submission" date="2016-10" db="EMBL/GenBank/DDBJ databases">
        <authorList>
            <person name="de Groot N.N."/>
        </authorList>
    </citation>
    <scope>NUCLEOTIDE SEQUENCE [LARGE SCALE GENOMIC DNA]</scope>
    <source>
        <strain evidence="3 4">ATCC 51327</strain>
    </source>
</reference>
<protein>
    <submittedName>
        <fullName evidence="3">Nitrogen regulatory protein P-II family</fullName>
    </submittedName>
</protein>
<accession>A0A1I4HRQ5</accession>
<dbReference type="AlphaFoldDB" id="A0A1I4HRQ5"/>
<dbReference type="SMART" id="SM00938">
    <property type="entry name" value="P-II"/>
    <property type="match status" value="1"/>
</dbReference>
<comment type="similarity">
    <text evidence="2">Belongs to the P(II) protein family.</text>
</comment>
<evidence type="ECO:0000256" key="1">
    <source>
        <dbReference type="PIRSR" id="PIRSR602187-50"/>
    </source>
</evidence>
<proteinExistence type="inferred from homology"/>
<keyword evidence="4" id="KW-1185">Reference proteome</keyword>
<dbReference type="PROSITE" id="PS51343">
    <property type="entry name" value="PII_GLNB_DOM"/>
    <property type="match status" value="1"/>
</dbReference>
<dbReference type="GO" id="GO:0030234">
    <property type="term" value="F:enzyme regulator activity"/>
    <property type="evidence" value="ECO:0007669"/>
    <property type="project" value="InterPro"/>
</dbReference>
<feature type="modified residue" description="O-UMP-tyrosine" evidence="1">
    <location>
        <position position="51"/>
    </location>
</feature>
<dbReference type="GO" id="GO:0005524">
    <property type="term" value="F:ATP binding"/>
    <property type="evidence" value="ECO:0007669"/>
    <property type="project" value="TreeGrafter"/>
</dbReference>
<dbReference type="PRINTS" id="PR00340">
    <property type="entry name" value="PIIGLNB"/>
</dbReference>
<dbReference type="STRING" id="29563.SAMN02983006_01168"/>
<dbReference type="InterPro" id="IPR002187">
    <property type="entry name" value="N-reg_PII"/>
</dbReference>
<dbReference type="GO" id="GO:0005829">
    <property type="term" value="C:cytosol"/>
    <property type="evidence" value="ECO:0007669"/>
    <property type="project" value="TreeGrafter"/>
</dbReference>
<dbReference type="RefSeq" id="WP_089860947.1">
    <property type="nucleotide sequence ID" value="NZ_FOTI01000012.1"/>
</dbReference>
<evidence type="ECO:0000313" key="3">
    <source>
        <dbReference type="EMBL" id="SFL44487.1"/>
    </source>
</evidence>
<dbReference type="SUPFAM" id="SSF54913">
    <property type="entry name" value="GlnB-like"/>
    <property type="match status" value="1"/>
</dbReference>
<organism evidence="3 4">
    <name type="scientific">Halanaerobium salsuginis</name>
    <dbReference type="NCBI Taxonomy" id="29563"/>
    <lineage>
        <taxon>Bacteria</taxon>
        <taxon>Bacillati</taxon>
        <taxon>Bacillota</taxon>
        <taxon>Clostridia</taxon>
        <taxon>Halanaerobiales</taxon>
        <taxon>Halanaerobiaceae</taxon>
        <taxon>Halanaerobium</taxon>
    </lineage>
</organism>
<dbReference type="PANTHER" id="PTHR30115:SF11">
    <property type="entry name" value="NITROGEN REGULATORY PROTEIN P-II HOMOLOG"/>
    <property type="match status" value="1"/>
</dbReference>
<dbReference type="GO" id="GO:0006808">
    <property type="term" value="P:regulation of nitrogen utilization"/>
    <property type="evidence" value="ECO:0007669"/>
    <property type="project" value="InterPro"/>
</dbReference>
<name>A0A1I4HRQ5_9FIRM</name>
<dbReference type="PANTHER" id="PTHR30115">
    <property type="entry name" value="NITROGEN REGULATORY PROTEIN P-II"/>
    <property type="match status" value="1"/>
</dbReference>
<sequence>MKKVEAIIRPDKTDRLIDSLEAIGINGLNITEVQGYGSQKGQTEMYRGVTYRIRLRKKIKVETIVEAEKLTEVVKAIKEAAQTGEVGDGKIFISEIENAIRIRTGEEGTTAL</sequence>
<dbReference type="InterPro" id="IPR011322">
    <property type="entry name" value="N-reg_PII-like_a/b"/>
</dbReference>
<dbReference type="Gene3D" id="3.30.70.120">
    <property type="match status" value="1"/>
</dbReference>
<dbReference type="OrthoDB" id="9802729at2"/>
<dbReference type="PROSITE" id="PS00638">
    <property type="entry name" value="PII_GLNB_CTER"/>
    <property type="match status" value="1"/>
</dbReference>
<keyword evidence="1" id="KW-0597">Phosphoprotein</keyword>
<dbReference type="InterPro" id="IPR017918">
    <property type="entry name" value="N-reg_PII_CS"/>
</dbReference>
<dbReference type="InterPro" id="IPR015867">
    <property type="entry name" value="N-reg_PII/ATP_PRibTrfase_C"/>
</dbReference>